<evidence type="ECO:0000313" key="1">
    <source>
        <dbReference type="EMBL" id="KAJ3547794.1"/>
    </source>
</evidence>
<comment type="caution">
    <text evidence="1">The sequence shown here is derived from an EMBL/GenBank/DDBJ whole genome shotgun (WGS) entry which is preliminary data.</text>
</comment>
<sequence>MTPPRERQLTRRLHRFSCTSCRQDKQRCDPEHRVWPQICDRCRERGRPCSKPIRASRARKQKQDQIDDADDSQQSPQTESHDLTAITRNQTTWAWSLTDLQNALGLLQLVAAACSEHKTALREAKLQLPKLWFHPYKLFDHRLYELEGLYKALKSSLMSEVTRRLETEQDTATKHLLMTAIPIIAEPCVNSGCQEEHHKGLADIQEKHARRLVEDGQLCLGILFLSKSMARSQKQPSMETSGLLRSHDIPSLMNEVSGKFELNTGLDTWRWPSMIFPQVRQVSRQEVTETLVIKNWIGLDDALGLLGQPFLRGAFPKDWKNVFRYICRHAKESTRMGSDGRTSLHIAVLLGMAEEVKILLTYPHCRPAQQDSTQQTALHLAAILGHEAICDLLLSTGDVNSGILLEDSAGRSPLWYAAGKGKDVLFDKLLRHTLTLLYQDMSNICAHRDKDGNSLLNFAIMNGLQYPELFLWTSCTDIKNFYPDRYAVPNSDDLSQFLRLSGVLNTTNDSLSPSRGGLVGGESLSHGT</sequence>
<keyword evidence="2" id="KW-1185">Reference proteome</keyword>
<gene>
    <name evidence="1" type="ORF">NM208_g1328</name>
</gene>
<dbReference type="Proteomes" id="UP001148629">
    <property type="component" value="Unassembled WGS sequence"/>
</dbReference>
<reference evidence="1" key="1">
    <citation type="submission" date="2022-08" db="EMBL/GenBank/DDBJ databases">
        <title>Genome Sequence of Fusarium decemcellulare.</title>
        <authorList>
            <person name="Buettner E."/>
        </authorList>
    </citation>
    <scope>NUCLEOTIDE SEQUENCE</scope>
    <source>
        <strain evidence="1">Babe19</strain>
    </source>
</reference>
<dbReference type="EMBL" id="JANRMS010000067">
    <property type="protein sequence ID" value="KAJ3547794.1"/>
    <property type="molecule type" value="Genomic_DNA"/>
</dbReference>
<accession>A0ACC1SWM9</accession>
<organism evidence="1 2">
    <name type="scientific">Fusarium decemcellulare</name>
    <dbReference type="NCBI Taxonomy" id="57161"/>
    <lineage>
        <taxon>Eukaryota</taxon>
        <taxon>Fungi</taxon>
        <taxon>Dikarya</taxon>
        <taxon>Ascomycota</taxon>
        <taxon>Pezizomycotina</taxon>
        <taxon>Sordariomycetes</taxon>
        <taxon>Hypocreomycetidae</taxon>
        <taxon>Hypocreales</taxon>
        <taxon>Nectriaceae</taxon>
        <taxon>Fusarium</taxon>
        <taxon>Fusarium decemcellulare species complex</taxon>
    </lineage>
</organism>
<evidence type="ECO:0000313" key="2">
    <source>
        <dbReference type="Proteomes" id="UP001148629"/>
    </source>
</evidence>
<name>A0ACC1SWM9_9HYPO</name>
<proteinExistence type="predicted"/>
<protein>
    <submittedName>
        <fullName evidence="1">Uncharacterized protein</fullName>
    </submittedName>
</protein>